<feature type="non-terminal residue" evidence="1">
    <location>
        <position position="241"/>
    </location>
</feature>
<dbReference type="STRING" id="180088.A0A1J8PK28"/>
<dbReference type="CDD" id="cd10170">
    <property type="entry name" value="ASKHA_NBD_HSP70"/>
    <property type="match status" value="1"/>
</dbReference>
<keyword evidence="2" id="KW-1185">Reference proteome</keyword>
<dbReference type="PANTHER" id="PTHR14187">
    <property type="entry name" value="ALPHA KINASE/ELONGATION FACTOR 2 KINASE"/>
    <property type="match status" value="1"/>
</dbReference>
<dbReference type="PANTHER" id="PTHR14187:SF5">
    <property type="entry name" value="HEAT SHOCK 70 KDA PROTEIN 12A"/>
    <property type="match status" value="1"/>
</dbReference>
<organism evidence="1 2">
    <name type="scientific">Rhizopogon vesiculosus</name>
    <dbReference type="NCBI Taxonomy" id="180088"/>
    <lineage>
        <taxon>Eukaryota</taxon>
        <taxon>Fungi</taxon>
        <taxon>Dikarya</taxon>
        <taxon>Basidiomycota</taxon>
        <taxon>Agaricomycotina</taxon>
        <taxon>Agaricomycetes</taxon>
        <taxon>Agaricomycetidae</taxon>
        <taxon>Boletales</taxon>
        <taxon>Suillineae</taxon>
        <taxon>Rhizopogonaceae</taxon>
        <taxon>Rhizopogon</taxon>
    </lineage>
</organism>
<sequence>MLPRTPYKGETRKLVLAFDVGTTFSGISYSILDPGEVPVIRGVSRYPAQEQVGSDSKIPSIIYYDLQGVVRAVGAEALQERIIERAKDDGWVKLEWWKLHLRAEHPVASSHIWEDDIPPLPRGKSAVQVLADFMRYLFQCARTYIQESHLNLWRSVENSIEFVFTHPNGWEGPQQQQIRQAAELAGLISSNEEQSHVHLLTEGEASLHFCVTNIITSRAFSSPMAALDFPVEGEVQSGSRG</sequence>
<gene>
    <name evidence="1" type="ORF">AZE42_05312</name>
</gene>
<proteinExistence type="predicted"/>
<comment type="caution">
    <text evidence="1">The sequence shown here is derived from an EMBL/GenBank/DDBJ whole genome shotgun (WGS) entry which is preliminary data.</text>
</comment>
<dbReference type="Proteomes" id="UP000183567">
    <property type="component" value="Unassembled WGS sequence"/>
</dbReference>
<dbReference type="EMBL" id="LVVM01006100">
    <property type="protein sequence ID" value="OJA08935.1"/>
    <property type="molecule type" value="Genomic_DNA"/>
</dbReference>
<evidence type="ECO:0000313" key="1">
    <source>
        <dbReference type="EMBL" id="OJA08935.1"/>
    </source>
</evidence>
<reference evidence="1 2" key="1">
    <citation type="submission" date="2016-03" db="EMBL/GenBank/DDBJ databases">
        <title>Comparative genomics of the ectomycorrhizal sister species Rhizopogon vinicolor and Rhizopogon vesiculosus (Basidiomycota: Boletales) reveals a divergence of the mating type B locus.</title>
        <authorList>
            <person name="Mujic A.B."/>
            <person name="Kuo A."/>
            <person name="Tritt A."/>
            <person name="Lipzen A."/>
            <person name="Chen C."/>
            <person name="Johnson J."/>
            <person name="Sharma A."/>
            <person name="Barry K."/>
            <person name="Grigoriev I.V."/>
            <person name="Spatafora J.W."/>
        </authorList>
    </citation>
    <scope>NUCLEOTIDE SEQUENCE [LARGE SCALE GENOMIC DNA]</scope>
    <source>
        <strain evidence="1 2">AM-OR11-056</strain>
    </source>
</reference>
<dbReference type="SUPFAM" id="SSF53067">
    <property type="entry name" value="Actin-like ATPase domain"/>
    <property type="match status" value="1"/>
</dbReference>
<dbReference type="OrthoDB" id="2963168at2759"/>
<dbReference type="AlphaFoldDB" id="A0A1J8PK28"/>
<evidence type="ECO:0000313" key="2">
    <source>
        <dbReference type="Proteomes" id="UP000183567"/>
    </source>
</evidence>
<name>A0A1J8PK28_9AGAM</name>
<accession>A0A1J8PK28</accession>
<protein>
    <submittedName>
        <fullName evidence="1">Uncharacterized protein</fullName>
    </submittedName>
</protein>
<dbReference type="InterPro" id="IPR043129">
    <property type="entry name" value="ATPase_NBD"/>
</dbReference>
<dbReference type="Gene3D" id="3.30.420.40">
    <property type="match status" value="1"/>
</dbReference>